<organism evidence="3 4">
    <name type="scientific">Methylobacterium iners</name>
    <dbReference type="NCBI Taxonomy" id="418707"/>
    <lineage>
        <taxon>Bacteria</taxon>
        <taxon>Pseudomonadati</taxon>
        <taxon>Pseudomonadota</taxon>
        <taxon>Alphaproteobacteria</taxon>
        <taxon>Hyphomicrobiales</taxon>
        <taxon>Methylobacteriaceae</taxon>
        <taxon>Methylobacterium</taxon>
    </lineage>
</organism>
<accession>A0ABQ4RXA3</accession>
<evidence type="ECO:0000256" key="2">
    <source>
        <dbReference type="SAM" id="SignalP"/>
    </source>
</evidence>
<feature type="region of interest" description="Disordered" evidence="1">
    <location>
        <begin position="24"/>
        <end position="58"/>
    </location>
</feature>
<comment type="caution">
    <text evidence="3">The sequence shown here is derived from an EMBL/GenBank/DDBJ whole genome shotgun (WGS) entry which is preliminary data.</text>
</comment>
<evidence type="ECO:0000313" key="3">
    <source>
        <dbReference type="EMBL" id="GJD95424.1"/>
    </source>
</evidence>
<name>A0ABQ4RXA3_9HYPH</name>
<dbReference type="EMBL" id="BPQP01000036">
    <property type="protein sequence ID" value="GJD95424.1"/>
    <property type="molecule type" value="Genomic_DNA"/>
</dbReference>
<keyword evidence="4" id="KW-1185">Reference proteome</keyword>
<proteinExistence type="predicted"/>
<feature type="compositionally biased region" description="Low complexity" evidence="1">
    <location>
        <begin position="24"/>
        <end position="33"/>
    </location>
</feature>
<feature type="signal peptide" evidence="2">
    <location>
        <begin position="1"/>
        <end position="24"/>
    </location>
</feature>
<feature type="chain" id="PRO_5046304238" evidence="2">
    <location>
        <begin position="25"/>
        <end position="77"/>
    </location>
</feature>
<sequence length="77" mass="8256">MPVFHRSRLAIALVALALPLAAAAEPAPRKPTAVASGVKATNPTWTSAEPEPSCHRSRRKLWQDGEGWVVKTVTVCP</sequence>
<gene>
    <name evidence="3" type="ORF">OCOJLMKI_2636</name>
</gene>
<protein>
    <submittedName>
        <fullName evidence="3">Uncharacterized protein</fullName>
    </submittedName>
</protein>
<dbReference type="Proteomes" id="UP001055125">
    <property type="component" value="Unassembled WGS sequence"/>
</dbReference>
<dbReference type="RefSeq" id="WP_238244564.1">
    <property type="nucleotide sequence ID" value="NZ_BPQP01000036.1"/>
</dbReference>
<reference evidence="3" key="2">
    <citation type="submission" date="2021-08" db="EMBL/GenBank/DDBJ databases">
        <authorList>
            <person name="Tani A."/>
            <person name="Ola A."/>
            <person name="Ogura Y."/>
            <person name="Katsura K."/>
            <person name="Hayashi T."/>
        </authorList>
    </citation>
    <scope>NUCLEOTIDE SEQUENCE</scope>
    <source>
        <strain evidence="3">DSM 19015</strain>
    </source>
</reference>
<reference evidence="3" key="1">
    <citation type="journal article" date="2021" name="Front. Microbiol.">
        <title>Comprehensive Comparative Genomics and Phenotyping of Methylobacterium Species.</title>
        <authorList>
            <person name="Alessa O."/>
            <person name="Ogura Y."/>
            <person name="Fujitani Y."/>
            <person name="Takami H."/>
            <person name="Hayashi T."/>
            <person name="Sahin N."/>
            <person name="Tani A."/>
        </authorList>
    </citation>
    <scope>NUCLEOTIDE SEQUENCE</scope>
    <source>
        <strain evidence="3">DSM 19015</strain>
    </source>
</reference>
<evidence type="ECO:0000313" key="4">
    <source>
        <dbReference type="Proteomes" id="UP001055125"/>
    </source>
</evidence>
<keyword evidence="2" id="KW-0732">Signal</keyword>
<evidence type="ECO:0000256" key="1">
    <source>
        <dbReference type="SAM" id="MobiDB-lite"/>
    </source>
</evidence>